<dbReference type="SUPFAM" id="SSF55811">
    <property type="entry name" value="Nudix"/>
    <property type="match status" value="1"/>
</dbReference>
<sequence length="150" mass="16995">MEDVMQVPTDGSVRAAGILLMTQDPAPEFLLMRHPQRWDLPKGHCEANESFRETALRETEEETGIAAAEIQLDEAFCFEIRYPVSYKNTGDQIFEKTVQYFLGYLSKKPLLVLTEHESAQWFAWAPPHCIQSQTIDPLLAAVQSHLDCVG</sequence>
<evidence type="ECO:0000313" key="7">
    <source>
        <dbReference type="EMBL" id="TWU26319.1"/>
    </source>
</evidence>
<evidence type="ECO:0000256" key="3">
    <source>
        <dbReference type="ARBA" id="ARBA00022741"/>
    </source>
</evidence>
<dbReference type="InterPro" id="IPR051325">
    <property type="entry name" value="Nudix_hydrolase_domain"/>
</dbReference>
<dbReference type="InterPro" id="IPR020084">
    <property type="entry name" value="NUDIX_hydrolase_CS"/>
</dbReference>
<dbReference type="PANTHER" id="PTHR21340">
    <property type="entry name" value="DIADENOSINE 5,5-P1,P4-TETRAPHOSPHATE PYROPHOSPHOHYDROLASE MUTT"/>
    <property type="match status" value="1"/>
</dbReference>
<evidence type="ECO:0000256" key="1">
    <source>
        <dbReference type="ARBA" id="ARBA00005582"/>
    </source>
</evidence>
<dbReference type="InterPro" id="IPR015797">
    <property type="entry name" value="NUDIX_hydrolase-like_dom_sf"/>
</dbReference>
<comment type="caution">
    <text evidence="7">The sequence shown here is derived from an EMBL/GenBank/DDBJ whole genome shotgun (WGS) entry which is preliminary data.</text>
</comment>
<evidence type="ECO:0000259" key="6">
    <source>
        <dbReference type="PROSITE" id="PS51462"/>
    </source>
</evidence>
<dbReference type="PROSITE" id="PS00893">
    <property type="entry name" value="NUDIX_BOX"/>
    <property type="match status" value="1"/>
</dbReference>
<proteinExistence type="inferred from homology"/>
<dbReference type="Proteomes" id="UP000316304">
    <property type="component" value="Unassembled WGS sequence"/>
</dbReference>
<dbReference type="PANTHER" id="PTHR21340:SF0">
    <property type="entry name" value="BIS(5'-NUCLEOSYL)-TETRAPHOSPHATASE [ASYMMETRICAL]"/>
    <property type="match status" value="1"/>
</dbReference>
<evidence type="ECO:0000256" key="4">
    <source>
        <dbReference type="ARBA" id="ARBA00022801"/>
    </source>
</evidence>
<protein>
    <recommendedName>
        <fullName evidence="2">Bis(5'-nucleosyl)-tetraphosphatase [asymmetrical]</fullName>
    </recommendedName>
    <alternativeName>
        <fullName evidence="5">Diadenosine 5',5'''-P1,P4-tetraphosphate asymmetrical hydrolase</fullName>
    </alternativeName>
</protein>
<comment type="similarity">
    <text evidence="1">Belongs to the Nudix hydrolase family.</text>
</comment>
<dbReference type="Gene3D" id="3.90.79.10">
    <property type="entry name" value="Nucleoside Triphosphate Pyrophosphohydrolase"/>
    <property type="match status" value="1"/>
</dbReference>
<gene>
    <name evidence="7" type="ORF">Pla52o_01720</name>
</gene>
<dbReference type="GO" id="GO:0000166">
    <property type="term" value="F:nucleotide binding"/>
    <property type="evidence" value="ECO:0007669"/>
    <property type="project" value="UniProtKB-KW"/>
</dbReference>
<keyword evidence="3" id="KW-0547">Nucleotide-binding</keyword>
<keyword evidence="4" id="KW-0378">Hydrolase</keyword>
<dbReference type="GO" id="GO:0004081">
    <property type="term" value="F:bis(5'-nucleosyl)-tetraphosphatase (asymmetrical) activity"/>
    <property type="evidence" value="ECO:0007669"/>
    <property type="project" value="TreeGrafter"/>
</dbReference>
<dbReference type="GO" id="GO:0006167">
    <property type="term" value="P:AMP biosynthetic process"/>
    <property type="evidence" value="ECO:0007669"/>
    <property type="project" value="TreeGrafter"/>
</dbReference>
<evidence type="ECO:0000256" key="5">
    <source>
        <dbReference type="ARBA" id="ARBA00032644"/>
    </source>
</evidence>
<dbReference type="PROSITE" id="PS51462">
    <property type="entry name" value="NUDIX"/>
    <property type="match status" value="1"/>
</dbReference>
<evidence type="ECO:0000256" key="2">
    <source>
        <dbReference type="ARBA" id="ARBA00018911"/>
    </source>
</evidence>
<organism evidence="7 8">
    <name type="scientific">Novipirellula galeiformis</name>
    <dbReference type="NCBI Taxonomy" id="2528004"/>
    <lineage>
        <taxon>Bacteria</taxon>
        <taxon>Pseudomonadati</taxon>
        <taxon>Planctomycetota</taxon>
        <taxon>Planctomycetia</taxon>
        <taxon>Pirellulales</taxon>
        <taxon>Pirellulaceae</taxon>
        <taxon>Novipirellula</taxon>
    </lineage>
</organism>
<dbReference type="GO" id="GO:0006754">
    <property type="term" value="P:ATP biosynthetic process"/>
    <property type="evidence" value="ECO:0007669"/>
    <property type="project" value="TreeGrafter"/>
</dbReference>
<dbReference type="CDD" id="cd03428">
    <property type="entry name" value="NUDIX_Ap4A_Nudt2"/>
    <property type="match status" value="1"/>
</dbReference>
<dbReference type="Pfam" id="PF00293">
    <property type="entry name" value="NUDIX"/>
    <property type="match status" value="1"/>
</dbReference>
<dbReference type="AlphaFoldDB" id="A0A5C6CU95"/>
<reference evidence="7 8" key="1">
    <citation type="submission" date="2019-02" db="EMBL/GenBank/DDBJ databases">
        <title>Deep-cultivation of Planctomycetes and their phenomic and genomic characterization uncovers novel biology.</title>
        <authorList>
            <person name="Wiegand S."/>
            <person name="Jogler M."/>
            <person name="Boedeker C."/>
            <person name="Pinto D."/>
            <person name="Vollmers J."/>
            <person name="Rivas-Marin E."/>
            <person name="Kohn T."/>
            <person name="Peeters S.H."/>
            <person name="Heuer A."/>
            <person name="Rast P."/>
            <person name="Oberbeckmann S."/>
            <person name="Bunk B."/>
            <person name="Jeske O."/>
            <person name="Meyerdierks A."/>
            <person name="Storesund J.E."/>
            <person name="Kallscheuer N."/>
            <person name="Luecker S."/>
            <person name="Lage O.M."/>
            <person name="Pohl T."/>
            <person name="Merkel B.J."/>
            <person name="Hornburger P."/>
            <person name="Mueller R.-W."/>
            <person name="Bruemmer F."/>
            <person name="Labrenz M."/>
            <person name="Spormann A.M."/>
            <person name="Op Den Camp H."/>
            <person name="Overmann J."/>
            <person name="Amann R."/>
            <person name="Jetten M.S.M."/>
            <person name="Mascher T."/>
            <person name="Medema M.H."/>
            <person name="Devos D.P."/>
            <person name="Kaster A.-K."/>
            <person name="Ovreas L."/>
            <person name="Rohde M."/>
            <person name="Galperin M.Y."/>
            <person name="Jogler C."/>
        </authorList>
    </citation>
    <scope>NUCLEOTIDE SEQUENCE [LARGE SCALE GENOMIC DNA]</scope>
    <source>
        <strain evidence="7 8">Pla52o</strain>
    </source>
</reference>
<name>A0A5C6CU95_9BACT</name>
<keyword evidence="8" id="KW-1185">Reference proteome</keyword>
<feature type="domain" description="Nudix hydrolase" evidence="6">
    <location>
        <begin position="11"/>
        <end position="143"/>
    </location>
</feature>
<accession>A0A5C6CU95</accession>
<dbReference type="EMBL" id="SJPT01000001">
    <property type="protein sequence ID" value="TWU26319.1"/>
    <property type="molecule type" value="Genomic_DNA"/>
</dbReference>
<dbReference type="InterPro" id="IPR000086">
    <property type="entry name" value="NUDIX_hydrolase_dom"/>
</dbReference>
<evidence type="ECO:0000313" key="8">
    <source>
        <dbReference type="Proteomes" id="UP000316304"/>
    </source>
</evidence>
<dbReference type="InterPro" id="IPR003565">
    <property type="entry name" value="Tetra_PHTase"/>
</dbReference>